<feature type="transmembrane region" description="Helical" evidence="11">
    <location>
        <begin position="145"/>
        <end position="166"/>
    </location>
</feature>
<sequence length="1489" mass="170722">MLLIIADSILISVVSLISLIILFIQKYKINQVTFDIERNNNNFSTLIRDYIKFILALCQVILFTLLIFLRIFYLKNVKEIDIFHSGSIAICWIYCMTLCMLICFVRERRWKWILNSHVTSICAAACLCATWQLRIASAFYRDTELIIAIINLVNSTILCIISITTPKGPPVFNKGGRPITSIVYCSIWNFITFSTVIPIIYKSFKKKSLDDSDLDELPNEYTANEFYNKIQQWPSNNLLYRIWKANQNVILLETFFVIISSFLHYLPILFLYSLLDFFQGDKKNIEWAIFCVFGILIGGLLHVFAISQHQYLGGSVLQSSVSLMLNSEIYSKSLKIKNNVNEIGKISNLMAVDANRISQFMIWWASLIEAPVQIGIALFFLYKLLNSACLFGILVLIIILPIQRWTGKYFSQNQEHLMKTRDYRVSLMNEILHGIRMIKFNAWEGNWITRIMNARNIELKYLKKSFILMSIFNLLWIASPILITTVSFLTYTKIQGNELTASIAFTSVTIFNEIRFILNDLAELFILALQAIVSLIRIEKFLNSDENENKKNIIFKNDDKIGFENATITWNKPEENIEDIFIMKDLNIEFPIEQLSIICGPTGSGKTLLLMALLGEAEISSGKVFYPNPPQQIHENHELTNSEWIVDNNNSIAYVAQHTWLQSGPIRDNILFNLPFNKERYDQVVKSCALDKDFESFVDGELTEIGDQGVTLSGGQKQRVSLARAVYSRAKHILIDDALSAVDANTANYLINECISGPLMNKRTIILVTHHLNLTLPIAKYVVMINNGQIVDKGEVSELNNNGSINIPREIISDNESSGSTCNSTLQASPVKENFEENSEENFETSKSITLDMEVIEEEKIINDTTIGDNKPRALIKEEGKESGMVKLNVYLKYFNSNGSYLFWITASILFMSTRVTQTLEGWWLNVWSSLTQNISHYNIDYYINIYILLTMLSVFFGVIQFSWLYYGSLQASKKLYNQLLVRVIKAPLRFFDTTPIGRILNRFSKDFEIIDSILAVDLGLFLHNLLMMVGVVLVIIAITKEFIIAAIIFVIIYAIVGTLYAIASRELKRLDSITKSPLYSQYTETLTGIITIRAFNITDQFMNEMLTKIDNNIRPFYFLWVANRWLQIWTNGMGAFFPFIASVLILWNLQKIDASLAGLALSFSMTFTTQIMWSIRKYTQLEMSLNSIERVVEFLNIEQENYQGEIKIKENENSEKNWPMNGNIRFERLKVRYAEDLDYVLRNISFEINGKEKVGIVGRTGSGKSTISLSLFRFLEAAEGKIFIDDIDISKLNLEELRSNLTIIPQDPILFTGTIRSNLDVFSQYTDYEIFESLKRVHLLPSSSKFSSTNELVNIFSNLDTQISEEGNNISQGQRQLLCLARALLKKPKIIIMDEATASIDFDMDEKIQKMIRNEFNDCTIICIAHRLQTIIDYDKILVLDRGSVLEFDSPYNLISNPNSIFYQMCEQSGDFDILKSLALKEQKRNLT</sequence>
<feature type="domain" description="ABC transmembrane type-1" evidence="13">
    <location>
        <begin position="929"/>
        <end position="1184"/>
    </location>
</feature>
<dbReference type="PROSITE" id="PS00211">
    <property type="entry name" value="ABC_TRANSPORTER_1"/>
    <property type="match status" value="2"/>
</dbReference>
<dbReference type="EMBL" id="CAGKOT010000015">
    <property type="protein sequence ID" value="CAB5360156.1"/>
    <property type="molecule type" value="Genomic_DNA"/>
</dbReference>
<feature type="transmembrane region" description="Helical" evidence="11">
    <location>
        <begin position="388"/>
        <end position="406"/>
    </location>
</feature>
<keyword evidence="7 11" id="KW-1133">Transmembrane helix</keyword>
<dbReference type="PROSITE" id="PS50893">
    <property type="entry name" value="ABC_TRANSPORTER_2"/>
    <property type="match status" value="2"/>
</dbReference>
<dbReference type="InterPro" id="IPR011527">
    <property type="entry name" value="ABC1_TM_dom"/>
</dbReference>
<feature type="transmembrane region" description="Helical" evidence="11">
    <location>
        <begin position="1013"/>
        <end position="1037"/>
    </location>
</feature>
<evidence type="ECO:0000256" key="7">
    <source>
        <dbReference type="ARBA" id="ARBA00022989"/>
    </source>
</evidence>
<evidence type="ECO:0000313" key="15">
    <source>
        <dbReference type="Proteomes" id="UP000684084"/>
    </source>
</evidence>
<evidence type="ECO:0000256" key="9">
    <source>
        <dbReference type="ARBA" id="ARBA00023180"/>
    </source>
</evidence>
<feature type="transmembrane region" description="Helical" evidence="11">
    <location>
        <begin position="287"/>
        <end position="307"/>
    </location>
</feature>
<feature type="transmembrane region" description="Helical" evidence="11">
    <location>
        <begin position="53"/>
        <end position="73"/>
    </location>
</feature>
<evidence type="ECO:0000256" key="10">
    <source>
        <dbReference type="SAM" id="Coils"/>
    </source>
</evidence>
<feature type="transmembrane region" description="Helical" evidence="11">
    <location>
        <begin position="249"/>
        <end position="275"/>
    </location>
</feature>
<gene>
    <name evidence="14" type="ORF">CHRIB12_LOCUS8051</name>
</gene>
<feature type="transmembrane region" description="Helical" evidence="11">
    <location>
        <begin position="85"/>
        <end position="105"/>
    </location>
</feature>
<evidence type="ECO:0000259" key="12">
    <source>
        <dbReference type="PROSITE" id="PS50893"/>
    </source>
</evidence>
<feature type="transmembrane region" description="Helical" evidence="11">
    <location>
        <begin position="360"/>
        <end position="381"/>
    </location>
</feature>
<dbReference type="InterPro" id="IPR003593">
    <property type="entry name" value="AAA+_ATPase"/>
</dbReference>
<dbReference type="GO" id="GO:0000329">
    <property type="term" value="C:fungal-type vacuole membrane"/>
    <property type="evidence" value="ECO:0007669"/>
    <property type="project" value="TreeGrafter"/>
</dbReference>
<evidence type="ECO:0000256" key="1">
    <source>
        <dbReference type="ARBA" id="ARBA00004141"/>
    </source>
</evidence>
<dbReference type="FunFam" id="3.40.50.300:FF:000825">
    <property type="entry name" value="ABC bile acid transporter"/>
    <property type="match status" value="1"/>
</dbReference>
<feature type="transmembrane region" description="Helical" evidence="11">
    <location>
        <begin position="112"/>
        <end position="133"/>
    </location>
</feature>
<feature type="transmembrane region" description="Helical" evidence="11">
    <location>
        <begin position="1156"/>
        <end position="1176"/>
    </location>
</feature>
<feature type="transmembrane region" description="Helical" evidence="11">
    <location>
        <begin position="1129"/>
        <end position="1150"/>
    </location>
</feature>
<dbReference type="CDD" id="cd18596">
    <property type="entry name" value="ABC_6TM_VMR1_D1_like"/>
    <property type="match status" value="1"/>
</dbReference>
<dbReference type="OrthoDB" id="6500128at2759"/>
<evidence type="ECO:0000256" key="8">
    <source>
        <dbReference type="ARBA" id="ARBA00023136"/>
    </source>
</evidence>
<keyword evidence="10" id="KW-0175">Coiled coil</keyword>
<feature type="transmembrane region" description="Helical" evidence="11">
    <location>
        <begin position="1043"/>
        <end position="1064"/>
    </location>
</feature>
<comment type="subcellular location">
    <subcellularLocation>
        <location evidence="1">Membrane</location>
        <topology evidence="1">Multi-pass membrane protein</topology>
    </subcellularLocation>
</comment>
<evidence type="ECO:0000256" key="3">
    <source>
        <dbReference type="ARBA" id="ARBA00022692"/>
    </source>
</evidence>
<dbReference type="Pfam" id="PF00664">
    <property type="entry name" value="ABC_membrane"/>
    <property type="match status" value="2"/>
</dbReference>
<feature type="transmembrane region" description="Helical" evidence="11">
    <location>
        <begin position="6"/>
        <end position="24"/>
    </location>
</feature>
<keyword evidence="6" id="KW-0067">ATP-binding</keyword>
<dbReference type="VEuPathDB" id="FungiDB:RhiirFUN_011642"/>
<evidence type="ECO:0000313" key="14">
    <source>
        <dbReference type="EMBL" id="CAB5360156.1"/>
    </source>
</evidence>
<dbReference type="GO" id="GO:0140359">
    <property type="term" value="F:ABC-type transporter activity"/>
    <property type="evidence" value="ECO:0007669"/>
    <property type="project" value="InterPro"/>
</dbReference>
<dbReference type="PANTHER" id="PTHR24223:SF353">
    <property type="entry name" value="ABC TRANSPORTER ATP-BINDING PROTEIN_PERMEASE VMR1-RELATED"/>
    <property type="match status" value="1"/>
</dbReference>
<dbReference type="InterPro" id="IPR003439">
    <property type="entry name" value="ABC_transporter-like_ATP-bd"/>
</dbReference>
<keyword evidence="4" id="KW-0677">Repeat</keyword>
<name>A0A915Z3C7_9GLOM</name>
<comment type="caution">
    <text evidence="14">The sequence shown here is derived from an EMBL/GenBank/DDBJ whole genome shotgun (WGS) entry which is preliminary data.</text>
</comment>
<feature type="domain" description="ABC transmembrane type-1" evidence="13">
    <location>
        <begin position="254"/>
        <end position="530"/>
    </location>
</feature>
<dbReference type="FunFam" id="3.40.50.300:FF:000565">
    <property type="entry name" value="ABC bile acid transporter"/>
    <property type="match status" value="1"/>
</dbReference>
<protein>
    <recommendedName>
        <fullName evidence="16">P-loop containing nucleoside triphosphate hydrolase protein</fullName>
    </recommendedName>
</protein>
<keyword evidence="2" id="KW-0813">Transport</keyword>
<dbReference type="Pfam" id="PF00005">
    <property type="entry name" value="ABC_tran"/>
    <property type="match status" value="2"/>
</dbReference>
<dbReference type="GO" id="GO:0016887">
    <property type="term" value="F:ATP hydrolysis activity"/>
    <property type="evidence" value="ECO:0007669"/>
    <property type="project" value="InterPro"/>
</dbReference>
<evidence type="ECO:0000256" key="6">
    <source>
        <dbReference type="ARBA" id="ARBA00022840"/>
    </source>
</evidence>
<feature type="domain" description="ABC transporter" evidence="12">
    <location>
        <begin position="561"/>
        <end position="812"/>
    </location>
</feature>
<feature type="coiled-coil region" evidence="10">
    <location>
        <begin position="1186"/>
        <end position="1213"/>
    </location>
</feature>
<dbReference type="CDD" id="cd03244">
    <property type="entry name" value="ABCC_MRP_domain2"/>
    <property type="match status" value="1"/>
</dbReference>
<dbReference type="PROSITE" id="PS50929">
    <property type="entry name" value="ABC_TM1F"/>
    <property type="match status" value="2"/>
</dbReference>
<proteinExistence type="predicted"/>
<feature type="transmembrane region" description="Helical" evidence="11">
    <location>
        <begin position="178"/>
        <end position="201"/>
    </location>
</feature>
<feature type="transmembrane region" description="Helical" evidence="11">
    <location>
        <begin position="944"/>
        <end position="967"/>
    </location>
</feature>
<keyword evidence="3 11" id="KW-0812">Transmembrane</keyword>
<dbReference type="SMART" id="SM00382">
    <property type="entry name" value="AAA"/>
    <property type="match status" value="2"/>
</dbReference>
<evidence type="ECO:0000256" key="4">
    <source>
        <dbReference type="ARBA" id="ARBA00022737"/>
    </source>
</evidence>
<evidence type="ECO:0000256" key="2">
    <source>
        <dbReference type="ARBA" id="ARBA00022448"/>
    </source>
</evidence>
<organism evidence="14 15">
    <name type="scientific">Rhizophagus irregularis</name>
    <dbReference type="NCBI Taxonomy" id="588596"/>
    <lineage>
        <taxon>Eukaryota</taxon>
        <taxon>Fungi</taxon>
        <taxon>Fungi incertae sedis</taxon>
        <taxon>Mucoromycota</taxon>
        <taxon>Glomeromycotina</taxon>
        <taxon>Glomeromycetes</taxon>
        <taxon>Glomerales</taxon>
        <taxon>Glomeraceae</taxon>
        <taxon>Rhizophagus</taxon>
    </lineage>
</organism>
<evidence type="ECO:0008006" key="16">
    <source>
        <dbReference type="Google" id="ProtNLM"/>
    </source>
</evidence>
<dbReference type="CDD" id="cd18604">
    <property type="entry name" value="ABC_6TM_VMR1_D2_like"/>
    <property type="match status" value="1"/>
</dbReference>
<dbReference type="GO" id="GO:0005524">
    <property type="term" value="F:ATP binding"/>
    <property type="evidence" value="ECO:0007669"/>
    <property type="project" value="UniProtKB-KW"/>
</dbReference>
<dbReference type="Proteomes" id="UP000684084">
    <property type="component" value="Unassembled WGS sequence"/>
</dbReference>
<keyword evidence="5" id="KW-0547">Nucleotide-binding</keyword>
<evidence type="ECO:0000256" key="5">
    <source>
        <dbReference type="ARBA" id="ARBA00022741"/>
    </source>
</evidence>
<evidence type="ECO:0000256" key="11">
    <source>
        <dbReference type="SAM" id="Phobius"/>
    </source>
</evidence>
<keyword evidence="8 11" id="KW-0472">Membrane</keyword>
<feature type="domain" description="ABC transporter" evidence="12">
    <location>
        <begin position="1225"/>
        <end position="1468"/>
    </location>
</feature>
<reference evidence="14" key="1">
    <citation type="submission" date="2020-05" db="EMBL/GenBank/DDBJ databases">
        <authorList>
            <person name="Rincon C."/>
            <person name="Sanders R I."/>
            <person name="Robbins C."/>
            <person name="Chaturvedi A."/>
        </authorList>
    </citation>
    <scope>NUCLEOTIDE SEQUENCE</scope>
    <source>
        <strain evidence="14">CHB12</strain>
    </source>
</reference>
<dbReference type="FunFam" id="1.20.1560.10:FF:000013">
    <property type="entry name" value="ABC transporter C family member 2"/>
    <property type="match status" value="1"/>
</dbReference>
<dbReference type="InterPro" id="IPR017871">
    <property type="entry name" value="ABC_transporter-like_CS"/>
</dbReference>
<dbReference type="InterPro" id="IPR050173">
    <property type="entry name" value="ABC_transporter_C-like"/>
</dbReference>
<dbReference type="PANTHER" id="PTHR24223">
    <property type="entry name" value="ATP-BINDING CASSETTE SUB-FAMILY C"/>
    <property type="match status" value="1"/>
</dbReference>
<accession>A0A915Z3C7</accession>
<evidence type="ECO:0000259" key="13">
    <source>
        <dbReference type="PROSITE" id="PS50929"/>
    </source>
</evidence>
<keyword evidence="9" id="KW-0325">Glycoprotein</keyword>
<feature type="transmembrane region" description="Helical" evidence="11">
    <location>
        <begin position="466"/>
        <end position="492"/>
    </location>
</feature>
<dbReference type="CDD" id="cd03250">
    <property type="entry name" value="ABCC_MRP_domain1"/>
    <property type="match status" value="1"/>
</dbReference>